<name>C2FU58_SPHSI</name>
<organism evidence="1 2">
    <name type="scientific">Sphingobacterium spiritivorum ATCC 33300</name>
    <dbReference type="NCBI Taxonomy" id="525372"/>
    <lineage>
        <taxon>Bacteria</taxon>
        <taxon>Pseudomonadati</taxon>
        <taxon>Bacteroidota</taxon>
        <taxon>Sphingobacteriia</taxon>
        <taxon>Sphingobacteriales</taxon>
        <taxon>Sphingobacteriaceae</taxon>
        <taxon>Sphingobacterium</taxon>
    </lineage>
</organism>
<evidence type="ECO:0000313" key="1">
    <source>
        <dbReference type="EMBL" id="EEI93540.1"/>
    </source>
</evidence>
<accession>C2FU58</accession>
<evidence type="ECO:0000313" key="2">
    <source>
        <dbReference type="Proteomes" id="UP000006241"/>
    </source>
</evidence>
<sequence length="61" mass="7037">MGCSFFSHKEEFIIGYPNVQSISQIQSILNKLSLLSVNLLQSEDIYTKLRIENLYVFLVIV</sequence>
<comment type="caution">
    <text evidence="1">The sequence shown here is derived from an EMBL/GenBank/DDBJ whole genome shotgun (WGS) entry which is preliminary data.</text>
</comment>
<dbReference type="EMBL" id="ACHB01000020">
    <property type="protein sequence ID" value="EEI93540.1"/>
    <property type="molecule type" value="Genomic_DNA"/>
</dbReference>
<dbReference type="Proteomes" id="UP000006241">
    <property type="component" value="Unassembled WGS sequence"/>
</dbReference>
<proteinExistence type="predicted"/>
<protein>
    <submittedName>
        <fullName evidence="1">Uncharacterized protein</fullName>
    </submittedName>
</protein>
<reference evidence="1 2" key="1">
    <citation type="submission" date="2009-01" db="EMBL/GenBank/DDBJ databases">
        <authorList>
            <person name="Qin X."/>
            <person name="Bachman B."/>
            <person name="Battles P."/>
            <person name="Bell A."/>
            <person name="Bess C."/>
            <person name="Bickham C."/>
            <person name="Chaboub L."/>
            <person name="Chen D."/>
            <person name="Coyle M."/>
            <person name="Deiros D.R."/>
            <person name="Dinh H."/>
            <person name="Forbes L."/>
            <person name="Fowler G."/>
            <person name="Francisco L."/>
            <person name="Fu Q."/>
            <person name="Gubbala S."/>
            <person name="Hale W."/>
            <person name="Han Y."/>
            <person name="Hemphill L."/>
            <person name="Highlander S.K."/>
            <person name="Hirani K."/>
            <person name="Hogues M."/>
            <person name="Jackson L."/>
            <person name="Jakkamsetti A."/>
            <person name="Javaid M."/>
            <person name="Jiang H."/>
            <person name="Korchina V."/>
            <person name="Kovar C."/>
            <person name="Lara F."/>
            <person name="Lee S."/>
            <person name="Mata R."/>
            <person name="Mathew T."/>
            <person name="Moen C."/>
            <person name="Morales K."/>
            <person name="Munidasa M."/>
            <person name="Nazareth L."/>
            <person name="Ngo R."/>
            <person name="Nguyen L."/>
            <person name="Okwuonu G."/>
            <person name="Ongeri F."/>
            <person name="Patil S."/>
            <person name="Petrosino J."/>
            <person name="Pham C."/>
            <person name="Pham P."/>
            <person name="Pu L.-L."/>
            <person name="Puazo M."/>
            <person name="Raj R."/>
            <person name="Reid J."/>
            <person name="Rouhana J."/>
            <person name="Saada N."/>
            <person name="Shang Y."/>
            <person name="Simmons D."/>
            <person name="Thornton R."/>
            <person name="Warren J."/>
            <person name="Weissenberger G."/>
            <person name="Zhang J."/>
            <person name="Zhang L."/>
            <person name="Zhou C."/>
            <person name="Zhu D."/>
            <person name="Muzny D."/>
            <person name="Worley K."/>
            <person name="Gibbs R."/>
        </authorList>
    </citation>
    <scope>NUCLEOTIDE SEQUENCE [LARGE SCALE GENOMIC DNA]</scope>
    <source>
        <strain evidence="1 2">ATCC 33300</strain>
    </source>
</reference>
<gene>
    <name evidence="1" type="ORF">HMPREF0765_0864</name>
</gene>
<dbReference type="AlphaFoldDB" id="C2FU58"/>
<dbReference type="HOGENOM" id="CLU_2920424_0_0_10"/>